<evidence type="ECO:0000256" key="1">
    <source>
        <dbReference type="ARBA" id="ARBA00008164"/>
    </source>
</evidence>
<dbReference type="SUPFAM" id="SSF117892">
    <property type="entry name" value="Band 7/SPFH domain"/>
    <property type="match status" value="1"/>
</dbReference>
<evidence type="ECO:0000313" key="4">
    <source>
        <dbReference type="Proteomes" id="UP001385809"/>
    </source>
</evidence>
<keyword evidence="4" id="KW-1185">Reference proteome</keyword>
<dbReference type="RefSeq" id="WP_337693377.1">
    <property type="nucleotide sequence ID" value="NZ_JBBEGN010000001.1"/>
</dbReference>
<protein>
    <submittedName>
        <fullName evidence="3">Slipin family protein</fullName>
    </submittedName>
</protein>
<dbReference type="EMBL" id="JBBEGN010000001">
    <property type="protein sequence ID" value="MEJ2866764.1"/>
    <property type="molecule type" value="Genomic_DNA"/>
</dbReference>
<dbReference type="CDD" id="cd13438">
    <property type="entry name" value="SPFH_eoslipins_u2"/>
    <property type="match status" value="1"/>
</dbReference>
<feature type="domain" description="Band 7" evidence="2">
    <location>
        <begin position="5"/>
        <end position="162"/>
    </location>
</feature>
<proteinExistence type="inferred from homology"/>
<dbReference type="PANTHER" id="PTHR10264">
    <property type="entry name" value="BAND 7 PROTEIN-RELATED"/>
    <property type="match status" value="1"/>
</dbReference>
<sequence>MEVGARHVTVLEWERVLRLRDGRVTELLGAGRHRHRPRREQLDAVDVRQRLMPVLGQELITADGVTVRVSGLLTWRVVDARAFVIVASGSDRLLYGAVQEAMRTAIAAATLDELLADRDRLHPQVGGPVAEQAAAIGAEVDSLRAKDLMLPGELRQAAMDVVVTRERGRAELERARAEAATLRSLANTARLLEEHPALLQLRTLQTAAQARSTVVLTPSGLPTTTGT</sequence>
<dbReference type="Gene3D" id="3.30.479.30">
    <property type="entry name" value="Band 7 domain"/>
    <property type="match status" value="1"/>
</dbReference>
<name>A0ABU8MHJ7_9PSEU</name>
<reference evidence="3 4" key="1">
    <citation type="submission" date="2024-03" db="EMBL/GenBank/DDBJ databases">
        <title>Actinomycetospora sp. OC33-EN08, a novel actinomycete isolated from wild orchid (Aerides multiflora).</title>
        <authorList>
            <person name="Suriyachadkun C."/>
        </authorList>
    </citation>
    <scope>NUCLEOTIDE SEQUENCE [LARGE SCALE GENOMIC DNA]</scope>
    <source>
        <strain evidence="3 4">OC33-EN08</strain>
    </source>
</reference>
<comment type="caution">
    <text evidence="3">The sequence shown here is derived from an EMBL/GenBank/DDBJ whole genome shotgun (WGS) entry which is preliminary data.</text>
</comment>
<organism evidence="3 4">
    <name type="scientific">Actinomycetospora aurantiaca</name>
    <dbReference type="NCBI Taxonomy" id="3129233"/>
    <lineage>
        <taxon>Bacteria</taxon>
        <taxon>Bacillati</taxon>
        <taxon>Actinomycetota</taxon>
        <taxon>Actinomycetes</taxon>
        <taxon>Pseudonocardiales</taxon>
        <taxon>Pseudonocardiaceae</taxon>
        <taxon>Actinomycetospora</taxon>
    </lineage>
</organism>
<gene>
    <name evidence="3" type="ORF">WCD74_03250</name>
</gene>
<dbReference type="SMART" id="SM00244">
    <property type="entry name" value="PHB"/>
    <property type="match status" value="1"/>
</dbReference>
<dbReference type="Gene3D" id="6.10.250.2090">
    <property type="match status" value="1"/>
</dbReference>
<evidence type="ECO:0000313" key="3">
    <source>
        <dbReference type="EMBL" id="MEJ2866764.1"/>
    </source>
</evidence>
<dbReference type="PANTHER" id="PTHR10264:SF83">
    <property type="entry name" value="BLL5629 PROTEIN"/>
    <property type="match status" value="1"/>
</dbReference>
<dbReference type="InterPro" id="IPR001107">
    <property type="entry name" value="Band_7"/>
</dbReference>
<dbReference type="InterPro" id="IPR001972">
    <property type="entry name" value="Stomatin_HflK_fam"/>
</dbReference>
<comment type="similarity">
    <text evidence="1">Belongs to the band 7/mec-2 family.</text>
</comment>
<dbReference type="InterPro" id="IPR036013">
    <property type="entry name" value="Band_7/SPFH_dom_sf"/>
</dbReference>
<accession>A0ABU8MHJ7</accession>
<dbReference type="Pfam" id="PF01145">
    <property type="entry name" value="Band_7"/>
    <property type="match status" value="1"/>
</dbReference>
<dbReference type="PRINTS" id="PR00721">
    <property type="entry name" value="STOMATIN"/>
</dbReference>
<evidence type="ECO:0000259" key="2">
    <source>
        <dbReference type="SMART" id="SM00244"/>
    </source>
</evidence>
<dbReference type="Proteomes" id="UP001385809">
    <property type="component" value="Unassembled WGS sequence"/>
</dbReference>
<dbReference type="InterPro" id="IPR043202">
    <property type="entry name" value="Band-7_stomatin-like"/>
</dbReference>